<evidence type="ECO:0000313" key="2">
    <source>
        <dbReference type="EMBL" id="KAA6320442.1"/>
    </source>
</evidence>
<sequence>MKLSSFSVIIVFTCLMILGLFMIPKLPVKLNPSRRLPEVTVSFNMWGQSARVVEAEVTSKLEAMLSRIKGVSNSSSYSSNGSGSLTVRLSKHVNPDMARFEISTIIRQAWASLPQGVSYPSIRMSGTNNNVNSPFLRYTINAPFSPLQIQEYINDNLKPKIAEVKGIDLVEVNGANRMIYKLEYDYNQLQNLYLSVSDIQLAIQACLTKEFLGIGNVLDENREKQWIRIALVSENSEQPFNPALIQVKNSNGTIIYLNQLVKTTYEEEESSSSFRI</sequence>
<feature type="non-terminal residue" evidence="2">
    <location>
        <position position="276"/>
    </location>
</feature>
<organism evidence="2">
    <name type="scientific">termite gut metagenome</name>
    <dbReference type="NCBI Taxonomy" id="433724"/>
    <lineage>
        <taxon>unclassified sequences</taxon>
        <taxon>metagenomes</taxon>
        <taxon>organismal metagenomes</taxon>
    </lineage>
</organism>
<comment type="caution">
    <text evidence="2">The sequence shown here is derived from an EMBL/GenBank/DDBJ whole genome shotgun (WGS) entry which is preliminary data.</text>
</comment>
<dbReference type="Gene3D" id="1.20.1640.10">
    <property type="entry name" value="Multidrug efflux transporter AcrB transmembrane domain"/>
    <property type="match status" value="1"/>
</dbReference>
<dbReference type="PANTHER" id="PTHR32063">
    <property type="match status" value="1"/>
</dbReference>
<accession>A0A5J4QG12</accession>
<dbReference type="Gene3D" id="3.30.70.1430">
    <property type="entry name" value="Multidrug efflux transporter AcrB pore domain"/>
    <property type="match status" value="1"/>
</dbReference>
<dbReference type="EMBL" id="SNRY01003588">
    <property type="protein sequence ID" value="KAA6320442.1"/>
    <property type="molecule type" value="Genomic_DNA"/>
</dbReference>
<keyword evidence="1" id="KW-0812">Transmembrane</keyword>
<dbReference type="InterPro" id="IPR027463">
    <property type="entry name" value="AcrB_DN_DC_subdom"/>
</dbReference>
<name>A0A5J4QG12_9ZZZZ</name>
<dbReference type="Gene3D" id="3.30.70.1320">
    <property type="entry name" value="Multidrug efflux transporter AcrB pore domain like"/>
    <property type="match status" value="1"/>
</dbReference>
<dbReference type="Gene3D" id="3.30.2090.10">
    <property type="entry name" value="Multidrug efflux transporter AcrB TolC docking domain, DN and DC subdomains"/>
    <property type="match status" value="1"/>
</dbReference>
<reference evidence="2" key="1">
    <citation type="submission" date="2019-03" db="EMBL/GenBank/DDBJ databases">
        <title>Single cell metagenomics reveals metabolic interactions within the superorganism composed of flagellate Streblomastix strix and complex community of Bacteroidetes bacteria on its surface.</title>
        <authorList>
            <person name="Treitli S.C."/>
            <person name="Kolisko M."/>
            <person name="Husnik F."/>
            <person name="Keeling P."/>
            <person name="Hampl V."/>
        </authorList>
    </citation>
    <scope>NUCLEOTIDE SEQUENCE</scope>
    <source>
        <strain evidence="2">STM</strain>
    </source>
</reference>
<gene>
    <name evidence="2" type="ORF">EZS27_029789</name>
</gene>
<dbReference type="SUPFAM" id="SSF82693">
    <property type="entry name" value="Multidrug efflux transporter AcrB pore domain, PN1, PN2, PC1 and PC2 subdomains"/>
    <property type="match status" value="1"/>
</dbReference>
<dbReference type="PANTHER" id="PTHR32063:SF0">
    <property type="entry name" value="SWARMING MOTILITY PROTEIN SWRC"/>
    <property type="match status" value="1"/>
</dbReference>
<evidence type="ECO:0000256" key="1">
    <source>
        <dbReference type="SAM" id="Phobius"/>
    </source>
</evidence>
<dbReference type="Pfam" id="PF00873">
    <property type="entry name" value="ACR_tran"/>
    <property type="match status" value="1"/>
</dbReference>
<proteinExistence type="predicted"/>
<keyword evidence="1" id="KW-1133">Transmembrane helix</keyword>
<protein>
    <submittedName>
        <fullName evidence="2">Multidrug resistance protein MdtF</fullName>
    </submittedName>
</protein>
<keyword evidence="1" id="KW-0472">Membrane</keyword>
<dbReference type="GO" id="GO:0042910">
    <property type="term" value="F:xenobiotic transmembrane transporter activity"/>
    <property type="evidence" value="ECO:0007669"/>
    <property type="project" value="TreeGrafter"/>
</dbReference>
<dbReference type="AlphaFoldDB" id="A0A5J4QG12"/>
<feature type="transmembrane region" description="Helical" evidence="1">
    <location>
        <begin position="6"/>
        <end position="26"/>
    </location>
</feature>
<dbReference type="InterPro" id="IPR001036">
    <property type="entry name" value="Acrflvin-R"/>
</dbReference>
<dbReference type="GO" id="GO:0005886">
    <property type="term" value="C:plasma membrane"/>
    <property type="evidence" value="ECO:0007669"/>
    <property type="project" value="TreeGrafter"/>
</dbReference>